<keyword evidence="2" id="KW-1185">Reference proteome</keyword>
<proteinExistence type="predicted"/>
<dbReference type="Proteomes" id="UP000004095">
    <property type="component" value="Unassembled WGS sequence"/>
</dbReference>
<sequence>MLASLVLGKKLIHQKLLLSLVKKLAFLSHLFTHQRIHHKANKTPILCCLFLL</sequence>
<evidence type="ECO:0000313" key="2">
    <source>
        <dbReference type="Proteomes" id="UP000004095"/>
    </source>
</evidence>
<reference evidence="1 2" key="1">
    <citation type="submission" date="2007-01" db="EMBL/GenBank/DDBJ databases">
        <authorList>
            <person name="Haygood M."/>
            <person name="Podell S."/>
            <person name="Anderson C."/>
            <person name="Hopkinson B."/>
            <person name="Roe K."/>
            <person name="Barbeau K."/>
            <person name="Gaasterland T."/>
            <person name="Ferriera S."/>
            <person name="Johnson J."/>
            <person name="Kravitz S."/>
            <person name="Beeson K."/>
            <person name="Sutton G."/>
            <person name="Rogers Y.-H."/>
            <person name="Friedman R."/>
            <person name="Frazier M."/>
            <person name="Venter J.C."/>
        </authorList>
    </citation>
    <scope>NUCLEOTIDE SEQUENCE [LARGE SCALE GENOMIC DNA]</scope>
    <source>
        <strain evidence="1 2">ATCC 23134</strain>
    </source>
</reference>
<dbReference type="EMBL" id="AAWS01000005">
    <property type="protein sequence ID" value="EAY30718.1"/>
    <property type="molecule type" value="Genomic_DNA"/>
</dbReference>
<accession>A1ZFE4</accession>
<organism evidence="1 2">
    <name type="scientific">Microscilla marina ATCC 23134</name>
    <dbReference type="NCBI Taxonomy" id="313606"/>
    <lineage>
        <taxon>Bacteria</taxon>
        <taxon>Pseudomonadati</taxon>
        <taxon>Bacteroidota</taxon>
        <taxon>Cytophagia</taxon>
        <taxon>Cytophagales</taxon>
        <taxon>Microscillaceae</taxon>
        <taxon>Microscilla</taxon>
    </lineage>
</organism>
<gene>
    <name evidence="1" type="ORF">M23134_01042</name>
</gene>
<evidence type="ECO:0000313" key="1">
    <source>
        <dbReference type="EMBL" id="EAY30718.1"/>
    </source>
</evidence>
<protein>
    <submittedName>
        <fullName evidence="1">Uncharacterized protein</fullName>
    </submittedName>
</protein>
<comment type="caution">
    <text evidence="1">The sequence shown here is derived from an EMBL/GenBank/DDBJ whole genome shotgun (WGS) entry which is preliminary data.</text>
</comment>
<dbReference type="AlphaFoldDB" id="A1ZFE4"/>
<name>A1ZFE4_MICM2</name>